<sequence length="132" mass="14543">MEQQSAQAQCQELVDSFVADLEMFATGSYLAEDETDLWDQPFDPSAIPHIQTALTNFLDAVDALARSHPSLPQEDVRELAATTIQELESINAEFAYAVLEPEEFDEVNAILIAAFQVAGADEDSIEQLPILE</sequence>
<dbReference type="EMBL" id="PDJF01000001">
    <property type="protein sequence ID" value="PFG28712.1"/>
    <property type="molecule type" value="Genomic_DNA"/>
</dbReference>
<dbReference type="RefSeq" id="WP_053072908.1">
    <property type="nucleotide sequence ID" value="NZ_LDYE01000011.1"/>
</dbReference>
<comment type="caution">
    <text evidence="1">The sequence shown here is derived from an EMBL/GenBank/DDBJ whole genome shotgun (WGS) entry which is preliminary data.</text>
</comment>
<name>A0A2A9DRV5_9CORY</name>
<evidence type="ECO:0000313" key="2">
    <source>
        <dbReference type="Proteomes" id="UP000221653"/>
    </source>
</evidence>
<keyword evidence="2" id="KW-1185">Reference proteome</keyword>
<dbReference type="Proteomes" id="UP000221653">
    <property type="component" value="Unassembled WGS sequence"/>
</dbReference>
<evidence type="ECO:0000313" key="1">
    <source>
        <dbReference type="EMBL" id="PFG28712.1"/>
    </source>
</evidence>
<accession>A0A2A9DRV5</accession>
<dbReference type="STRING" id="1724.GCA_001044175_00470"/>
<dbReference type="OrthoDB" id="4420002at2"/>
<proteinExistence type="predicted"/>
<gene>
    <name evidence="1" type="ORF">ATK06_1832</name>
</gene>
<organism evidence="1 2">
    <name type="scientific">Corynebacterium renale</name>
    <dbReference type="NCBI Taxonomy" id="1724"/>
    <lineage>
        <taxon>Bacteria</taxon>
        <taxon>Bacillati</taxon>
        <taxon>Actinomycetota</taxon>
        <taxon>Actinomycetes</taxon>
        <taxon>Mycobacteriales</taxon>
        <taxon>Corynebacteriaceae</taxon>
        <taxon>Corynebacterium</taxon>
    </lineage>
</organism>
<protein>
    <submittedName>
        <fullName evidence="1">Uncharacterized protein</fullName>
    </submittedName>
</protein>
<dbReference type="AlphaFoldDB" id="A0A2A9DRV5"/>
<reference evidence="1 2" key="1">
    <citation type="submission" date="2017-10" db="EMBL/GenBank/DDBJ databases">
        <title>Sequencing the genomes of 1000 actinobacteria strains.</title>
        <authorList>
            <person name="Klenk H.-P."/>
        </authorList>
    </citation>
    <scope>NUCLEOTIDE SEQUENCE [LARGE SCALE GENOMIC DNA]</scope>
    <source>
        <strain evidence="1 2">DSM 20688</strain>
    </source>
</reference>